<evidence type="ECO:0000313" key="10">
    <source>
        <dbReference type="EMBL" id="NRN70333.1"/>
    </source>
</evidence>
<dbReference type="InterPro" id="IPR027417">
    <property type="entry name" value="P-loop_NTPase"/>
</dbReference>
<dbReference type="SUPFAM" id="SSF52540">
    <property type="entry name" value="P-loop containing nucleoside triphosphate hydrolases"/>
    <property type="match status" value="1"/>
</dbReference>
<dbReference type="SUPFAM" id="SSF90123">
    <property type="entry name" value="ABC transporter transmembrane region"/>
    <property type="match status" value="1"/>
</dbReference>
<comment type="subcellular location">
    <subcellularLocation>
        <location evidence="1">Cell membrane</location>
        <topology evidence="1">Multi-pass membrane protein</topology>
    </subcellularLocation>
</comment>
<dbReference type="PANTHER" id="PTHR24221:SF654">
    <property type="entry name" value="ATP-BINDING CASSETTE SUB-FAMILY B MEMBER 6"/>
    <property type="match status" value="1"/>
</dbReference>
<keyword evidence="4" id="KW-0067">ATP-binding</keyword>
<keyword evidence="6 7" id="KW-0472">Membrane</keyword>
<gene>
    <name evidence="10" type="ORF">GC106_75980</name>
</gene>
<feature type="transmembrane region" description="Helical" evidence="7">
    <location>
        <begin position="133"/>
        <end position="155"/>
    </location>
</feature>
<dbReference type="Proteomes" id="UP000763557">
    <property type="component" value="Unassembled WGS sequence"/>
</dbReference>
<dbReference type="SMART" id="SM00382">
    <property type="entry name" value="AAA"/>
    <property type="match status" value="1"/>
</dbReference>
<evidence type="ECO:0000259" key="9">
    <source>
        <dbReference type="PROSITE" id="PS50929"/>
    </source>
</evidence>
<dbReference type="InterPro" id="IPR003439">
    <property type="entry name" value="ABC_transporter-like_ATP-bd"/>
</dbReference>
<evidence type="ECO:0000256" key="1">
    <source>
        <dbReference type="ARBA" id="ARBA00004651"/>
    </source>
</evidence>
<accession>A0ABX2FHW2</accession>
<feature type="transmembrane region" description="Helical" evidence="7">
    <location>
        <begin position="247"/>
        <end position="267"/>
    </location>
</feature>
<dbReference type="InterPro" id="IPR011527">
    <property type="entry name" value="ABC1_TM_dom"/>
</dbReference>
<feature type="transmembrane region" description="Helical" evidence="7">
    <location>
        <begin position="23"/>
        <end position="44"/>
    </location>
</feature>
<evidence type="ECO:0000259" key="8">
    <source>
        <dbReference type="PROSITE" id="PS50893"/>
    </source>
</evidence>
<keyword evidence="2 7" id="KW-0812">Transmembrane</keyword>
<dbReference type="InterPro" id="IPR017871">
    <property type="entry name" value="ABC_transporter-like_CS"/>
</dbReference>
<keyword evidence="3" id="KW-0547">Nucleotide-binding</keyword>
<evidence type="ECO:0000313" key="11">
    <source>
        <dbReference type="Proteomes" id="UP000763557"/>
    </source>
</evidence>
<evidence type="ECO:0000256" key="6">
    <source>
        <dbReference type="ARBA" id="ARBA00023136"/>
    </source>
</evidence>
<dbReference type="PANTHER" id="PTHR24221">
    <property type="entry name" value="ATP-BINDING CASSETTE SUB-FAMILY B"/>
    <property type="match status" value="1"/>
</dbReference>
<dbReference type="PROSITE" id="PS50929">
    <property type="entry name" value="ABC_TM1F"/>
    <property type="match status" value="1"/>
</dbReference>
<dbReference type="RefSeq" id="WP_173141449.1">
    <property type="nucleotide sequence ID" value="NZ_CBCSGW010000021.1"/>
</dbReference>
<feature type="domain" description="ABC transmembrane type-1" evidence="9">
    <location>
        <begin position="23"/>
        <end position="292"/>
    </location>
</feature>
<evidence type="ECO:0000256" key="4">
    <source>
        <dbReference type="ARBA" id="ARBA00022840"/>
    </source>
</evidence>
<feature type="domain" description="ABC transporter" evidence="8">
    <location>
        <begin position="339"/>
        <end position="569"/>
    </location>
</feature>
<proteinExistence type="predicted"/>
<evidence type="ECO:0000256" key="7">
    <source>
        <dbReference type="SAM" id="Phobius"/>
    </source>
</evidence>
<dbReference type="InterPro" id="IPR039421">
    <property type="entry name" value="Type_1_exporter"/>
</dbReference>
<dbReference type="Gene3D" id="1.20.1560.10">
    <property type="entry name" value="ABC transporter type 1, transmembrane domain"/>
    <property type="match status" value="1"/>
</dbReference>
<dbReference type="PROSITE" id="PS00211">
    <property type="entry name" value="ABC_TRANSPORTER_1"/>
    <property type="match status" value="1"/>
</dbReference>
<dbReference type="InterPro" id="IPR003593">
    <property type="entry name" value="AAA+_ATPase"/>
</dbReference>
<dbReference type="Gene3D" id="3.40.50.300">
    <property type="entry name" value="P-loop containing nucleotide triphosphate hydrolases"/>
    <property type="match status" value="1"/>
</dbReference>
<protein>
    <submittedName>
        <fullName evidence="10">ABC-type multidrug transport system fused ATPase/permease subunit</fullName>
    </submittedName>
</protein>
<organism evidence="10 11">
    <name type="scientific">Kibdelosporangium persicum</name>
    <dbReference type="NCBI Taxonomy" id="2698649"/>
    <lineage>
        <taxon>Bacteria</taxon>
        <taxon>Bacillati</taxon>
        <taxon>Actinomycetota</taxon>
        <taxon>Actinomycetes</taxon>
        <taxon>Pseudonocardiales</taxon>
        <taxon>Pseudonocardiaceae</taxon>
        <taxon>Kibdelosporangium</taxon>
    </lineage>
</organism>
<keyword evidence="11" id="KW-1185">Reference proteome</keyword>
<dbReference type="InterPro" id="IPR036640">
    <property type="entry name" value="ABC1_TM_sf"/>
</dbReference>
<comment type="caution">
    <text evidence="10">The sequence shown here is derived from an EMBL/GenBank/DDBJ whole genome shotgun (WGS) entry which is preliminary data.</text>
</comment>
<dbReference type="PROSITE" id="PS50893">
    <property type="entry name" value="ABC_TRANSPORTER_2"/>
    <property type="match status" value="1"/>
</dbReference>
<evidence type="ECO:0000256" key="3">
    <source>
        <dbReference type="ARBA" id="ARBA00022741"/>
    </source>
</evidence>
<dbReference type="EMBL" id="JAAATY010000037">
    <property type="protein sequence ID" value="NRN70333.1"/>
    <property type="molecule type" value="Genomic_DNA"/>
</dbReference>
<name>A0ABX2FHW2_9PSEU</name>
<evidence type="ECO:0000256" key="5">
    <source>
        <dbReference type="ARBA" id="ARBA00022989"/>
    </source>
</evidence>
<evidence type="ECO:0000256" key="2">
    <source>
        <dbReference type="ARBA" id="ARBA00022692"/>
    </source>
</evidence>
<feature type="transmembrane region" description="Helical" evidence="7">
    <location>
        <begin position="161"/>
        <end position="180"/>
    </location>
</feature>
<reference evidence="10 11" key="1">
    <citation type="submission" date="2020-01" db="EMBL/GenBank/DDBJ databases">
        <title>Kibdelosporangium persica a novel Actinomycetes from a hot desert in Iran.</title>
        <authorList>
            <person name="Safaei N."/>
            <person name="Zaburannyi N."/>
            <person name="Mueller R."/>
            <person name="Wink J."/>
        </authorList>
    </citation>
    <scope>NUCLEOTIDE SEQUENCE [LARGE SCALE GENOMIC DNA]</scope>
    <source>
        <strain evidence="10 11">4NS15</strain>
    </source>
</reference>
<keyword evidence="5 7" id="KW-1133">Transmembrane helix</keyword>
<feature type="transmembrane region" description="Helical" evidence="7">
    <location>
        <begin position="56"/>
        <end position="77"/>
    </location>
</feature>
<sequence length="581" mass="61153">MLSPKGGWRLFVLPVLGRHRRQLLVLAGWSVVEVLPISLSGWLVASALDRGFMVSAPGTGLMLLGCYGVSLVVGAFAGRQAVTSTGHVVESLRDDIVRAVVGSALQEAVERPHRADSSTVARLVLQAESVRQLGASLLMVARLVVFSVGACVIGLASLAPAIVVLSVLCMVLGAAVLVPMSRLWRRRYEYTLVVEERLARRAGRTVEGLRDALSCAAGDRAVAELDQVFVANAEADARVATAGTARIAAFAVAARIPLLALLILAPWLVSSGLMSAGALLGAATYLVVGLEPAVRTLVEAVGNLGLEMSVLLGRLAAHTRPPRASEDNRGPVERLSADVDMEGISFRYGEHSRPILDRFTLRIPAGEHLAIVGPSGIGKSTMAGLLTGLCEPETGVVRIGGRPLGDLAESVLRENVALVPQEAYVCAGTVRENLAYLNTAVDDATLWTAVTAVGAKELVDRLGGLGARIERPGALSPGERQLLVLARVFVSPARIVILDEATCHLDPSVEAIAESALADREGTLIVIAHRITSALRADRVLVLDGARPQVGTHAQLCTSSATYTNLVGHWQAVDNSAVQLD</sequence>
<dbReference type="Pfam" id="PF00005">
    <property type="entry name" value="ABC_tran"/>
    <property type="match status" value="1"/>
</dbReference>